<dbReference type="AlphaFoldDB" id="S3D314"/>
<keyword evidence="3" id="KW-1185">Reference proteome</keyword>
<dbReference type="PANTHER" id="PTHR33112">
    <property type="entry name" value="DOMAIN PROTEIN, PUTATIVE-RELATED"/>
    <property type="match status" value="1"/>
</dbReference>
<proteinExistence type="predicted"/>
<evidence type="ECO:0000313" key="2">
    <source>
        <dbReference type="EMBL" id="EPE32882.1"/>
    </source>
</evidence>
<accession>S3D314</accession>
<sequence>MANSHGSCKLCQYIGNPITAKPPKSHTKGCPTGVLLEAVEQKRISAGGGAPVRYDGREFYLPAKENPQDTTNKQGGYGFLSDIHPNSGSKDCFNLIRQWAKRCDNEHKHSDCKSGFVTELPKRVIDVGSSNKDGNDVRLYERSKNETAEYIALSHCWGKDPILTTTLDTLSTFKEEIRWDILPKTFQDAITVTRELGIRYLWSRYLLHCINFLKSSTDSSLPVDSLCIIQDSASDWEEEAPKMCDIYSNSYIAIAAAIAVDAQAGFLRDRKSNILPKVLTGSGLRCRAEVDHVNWPSQEPILSRAWCYQERLVPRRLLSYRVAEVTWECRTTHWCECGRAESYYGTDRIIYERTLMKEPLDKKKMYDYWHQKLLVDYTQLSLTRESDRLAAVSALAFQFQERLKVAGKDDVFLAGFWRSHLLQGLAWRCLGKPGRGRKGIAETGIVTEPYLAPTWSWASIQGPINFEKLAMTKGNSFGAIDVINMPKALGKSPEENGLTMRGRIFKAQITIEDSYILRRNAQATHWMDYVVIREIPDDHTIPHYPIFIQGRDPMVPTPDGNCVNETAIFWPDCPLAIRLQNGLKVVERRNSSSEANTGKVDVWCFLLYSNGQTLGALVLSKSNSRQDCFERVGFMELYHTHPIFGGFDDDDGPTTDLSMAHLDEQEITII</sequence>
<dbReference type="OrthoDB" id="5362512at2759"/>
<protein>
    <submittedName>
        <fullName evidence="2">Heterokaryon incompatibility protein</fullName>
    </submittedName>
</protein>
<name>S3D314_GLAL2</name>
<dbReference type="HOGENOM" id="CLU_002639_3_1_1"/>
<dbReference type="GeneID" id="19464948"/>
<dbReference type="STRING" id="1116229.S3D314"/>
<evidence type="ECO:0000259" key="1">
    <source>
        <dbReference type="Pfam" id="PF06985"/>
    </source>
</evidence>
<evidence type="ECO:0000313" key="3">
    <source>
        <dbReference type="Proteomes" id="UP000016922"/>
    </source>
</evidence>
<dbReference type="KEGG" id="glz:GLAREA_05894"/>
<organism evidence="2 3">
    <name type="scientific">Glarea lozoyensis (strain ATCC 20868 / MF5171)</name>
    <dbReference type="NCBI Taxonomy" id="1116229"/>
    <lineage>
        <taxon>Eukaryota</taxon>
        <taxon>Fungi</taxon>
        <taxon>Dikarya</taxon>
        <taxon>Ascomycota</taxon>
        <taxon>Pezizomycotina</taxon>
        <taxon>Leotiomycetes</taxon>
        <taxon>Helotiales</taxon>
        <taxon>Helotiaceae</taxon>
        <taxon>Glarea</taxon>
    </lineage>
</organism>
<dbReference type="InterPro" id="IPR010730">
    <property type="entry name" value="HET"/>
</dbReference>
<gene>
    <name evidence="2" type="ORF">GLAREA_05894</name>
</gene>
<dbReference type="Pfam" id="PF06985">
    <property type="entry name" value="HET"/>
    <property type="match status" value="1"/>
</dbReference>
<dbReference type="EMBL" id="KE145358">
    <property type="protein sequence ID" value="EPE32882.1"/>
    <property type="molecule type" value="Genomic_DNA"/>
</dbReference>
<reference evidence="2 3" key="1">
    <citation type="journal article" date="2013" name="BMC Genomics">
        <title>Genomics-driven discovery of the pneumocandin biosynthetic gene cluster in the fungus Glarea lozoyensis.</title>
        <authorList>
            <person name="Chen L."/>
            <person name="Yue Q."/>
            <person name="Zhang X."/>
            <person name="Xiang M."/>
            <person name="Wang C."/>
            <person name="Li S."/>
            <person name="Che Y."/>
            <person name="Ortiz-Lopez F.J."/>
            <person name="Bills G.F."/>
            <person name="Liu X."/>
            <person name="An Z."/>
        </authorList>
    </citation>
    <scope>NUCLEOTIDE SEQUENCE [LARGE SCALE GENOMIC DNA]</scope>
    <source>
        <strain evidence="3">ATCC 20868 / MF5171</strain>
    </source>
</reference>
<dbReference type="RefSeq" id="XP_008079499.1">
    <property type="nucleotide sequence ID" value="XM_008081308.1"/>
</dbReference>
<dbReference type="PANTHER" id="PTHR33112:SF13">
    <property type="entry name" value="HETEROKARYON INCOMPATIBILITY DOMAIN-CONTAINING PROTEIN"/>
    <property type="match status" value="1"/>
</dbReference>
<dbReference type="Proteomes" id="UP000016922">
    <property type="component" value="Unassembled WGS sequence"/>
</dbReference>
<feature type="domain" description="Heterokaryon incompatibility" evidence="1">
    <location>
        <begin position="208"/>
        <end position="310"/>
    </location>
</feature>
<dbReference type="eggNOG" id="ENOG502SICY">
    <property type="taxonomic scope" value="Eukaryota"/>
</dbReference>